<dbReference type="PATRIC" id="fig|52689.4.peg.2250"/>
<dbReference type="GO" id="GO:0050043">
    <property type="term" value="F:lactate racemase activity"/>
    <property type="evidence" value="ECO:0007669"/>
    <property type="project" value="InterPro"/>
</dbReference>
<evidence type="ECO:0000259" key="1">
    <source>
        <dbReference type="Pfam" id="PF09861"/>
    </source>
</evidence>
<evidence type="ECO:0000259" key="2">
    <source>
        <dbReference type="Pfam" id="PF21113"/>
    </source>
</evidence>
<keyword evidence="4" id="KW-1185">Reference proteome</keyword>
<reference evidence="4" key="1">
    <citation type="submission" date="2015-07" db="EMBL/GenBank/DDBJ databases">
        <title>Draft genome sequence of Acetobacterium bakii DSM 8293, a potential psychrophilic chemical producer through syngas fermentation.</title>
        <authorList>
            <person name="Song Y."/>
            <person name="Hwang S."/>
            <person name="Cho B.-K."/>
        </authorList>
    </citation>
    <scope>NUCLEOTIDE SEQUENCE [LARGE SCALE GENOMIC DNA]</scope>
    <source>
        <strain evidence="4">DSM 8239</strain>
    </source>
</reference>
<dbReference type="NCBIfam" id="NF033504">
    <property type="entry name" value="Ni_dep_LarA"/>
    <property type="match status" value="1"/>
</dbReference>
<feature type="domain" description="Lactate racemase C-terminal" evidence="2">
    <location>
        <begin position="270"/>
        <end position="408"/>
    </location>
</feature>
<dbReference type="InterPro" id="IPR048068">
    <property type="entry name" value="LarA-like"/>
</dbReference>
<dbReference type="PANTHER" id="PTHR33171:SF17">
    <property type="entry name" value="LARA-LIKE N-TERMINAL DOMAIN-CONTAINING PROTEIN"/>
    <property type="match status" value="1"/>
</dbReference>
<dbReference type="EMBL" id="LGYO01000039">
    <property type="protein sequence ID" value="KNZ41017.1"/>
    <property type="molecule type" value="Genomic_DNA"/>
</dbReference>
<dbReference type="AlphaFoldDB" id="A0A0L6TY69"/>
<proteinExistence type="predicted"/>
<gene>
    <name evidence="3" type="ORF">AKG39_14365</name>
</gene>
<name>A0A0L6TY69_9FIRM</name>
<dbReference type="InterPro" id="IPR018657">
    <property type="entry name" value="LarA-like_N"/>
</dbReference>
<dbReference type="STRING" id="52689.AKG39_14365"/>
<sequence>MKIEIVIGKEKQEVNIPDKNLLGILKSNSIEKSLVGSEAVSYALNNPIGTPRLKDIIKKGEKIVIITSDITRPLPSYIVLPGILKELKEKCVRSEDITIVFALGSHRKHTAEEMKKLVGDHIYSTIKCVDGDSKDFVHMGKTRLGTPVDITRIVAEADRRICLGNIEYHYFAGYSGGAKAIMPGVSTREAIQMNHSCMVDPLAVAGKIDNNPVRMDLEEAIEHCPIDFIVNVVLDEKKNVIHAVAGHYIEAHREGCKFLDRIYSKKIEELADIVIVSQGGAPKDLNLYQTQKALDNAKHAVRKGGIIILVGSCEEGFGEKTFEKWLRAAPDSQSLIERIKNDFQLGGHKAAAIAMVLEKSDIYFVSKMEPELVKSIFMKPYPSVQEALRSAFDNLGYDSKVLVMPFGGSTLPVLSK</sequence>
<dbReference type="Gene3D" id="3.90.226.30">
    <property type="match status" value="1"/>
</dbReference>
<feature type="domain" description="LarA-like N-terminal" evidence="1">
    <location>
        <begin position="8"/>
        <end position="201"/>
    </location>
</feature>
<dbReference type="InterPro" id="IPR047926">
    <property type="entry name" value="Ni_dep_LarA"/>
</dbReference>
<evidence type="ECO:0000313" key="4">
    <source>
        <dbReference type="Proteomes" id="UP000036873"/>
    </source>
</evidence>
<evidence type="ECO:0000313" key="3">
    <source>
        <dbReference type="EMBL" id="KNZ41017.1"/>
    </source>
</evidence>
<dbReference type="Gene3D" id="3.40.50.11440">
    <property type="match status" value="1"/>
</dbReference>
<dbReference type="Pfam" id="PF21113">
    <property type="entry name" value="LarA_C"/>
    <property type="match status" value="1"/>
</dbReference>
<dbReference type="Proteomes" id="UP000036873">
    <property type="component" value="Unassembled WGS sequence"/>
</dbReference>
<organism evidence="3 4">
    <name type="scientific">Acetobacterium bakii</name>
    <dbReference type="NCBI Taxonomy" id="52689"/>
    <lineage>
        <taxon>Bacteria</taxon>
        <taxon>Bacillati</taxon>
        <taxon>Bacillota</taxon>
        <taxon>Clostridia</taxon>
        <taxon>Eubacteriales</taxon>
        <taxon>Eubacteriaceae</taxon>
        <taxon>Acetobacterium</taxon>
    </lineage>
</organism>
<dbReference type="OrthoDB" id="9770545at2"/>
<dbReference type="PANTHER" id="PTHR33171">
    <property type="entry name" value="LAR_N DOMAIN-CONTAINING PROTEIN"/>
    <property type="match status" value="1"/>
</dbReference>
<dbReference type="InterPro" id="IPR043166">
    <property type="entry name" value="LarA-like_C"/>
</dbReference>
<protein>
    <submittedName>
        <fullName evidence="3">Transcriptional regulator</fullName>
    </submittedName>
</protein>
<dbReference type="RefSeq" id="WP_050741097.1">
    <property type="nucleotide sequence ID" value="NZ_LGYO01000039.1"/>
</dbReference>
<accession>A0A0L6TY69</accession>
<dbReference type="Pfam" id="PF09861">
    <property type="entry name" value="Lar_N"/>
    <property type="match status" value="1"/>
</dbReference>
<dbReference type="InterPro" id="IPR048520">
    <property type="entry name" value="LarA_C"/>
</dbReference>
<comment type="caution">
    <text evidence="3">The sequence shown here is derived from an EMBL/GenBank/DDBJ whole genome shotgun (WGS) entry which is preliminary data.</text>
</comment>